<reference evidence="1" key="1">
    <citation type="submission" date="2018-08" db="EMBL/GenBank/DDBJ databases">
        <title>Identification of Burkholderia cepacia strains that express a Burkholderia pseudomallei-like capsular polysaccharide.</title>
        <authorList>
            <person name="Burtnick M.N."/>
            <person name="Vongsouvath M."/>
            <person name="Newton P."/>
            <person name="Wuthiekanun V."/>
            <person name="Limmathurotsakul D."/>
            <person name="Brett P.J."/>
            <person name="Chantratita N."/>
            <person name="Dance D.A."/>
        </authorList>
    </citation>
    <scope>NUCLEOTIDE SEQUENCE</scope>
    <source>
        <strain evidence="1">SBXCC001</strain>
    </source>
</reference>
<dbReference type="EMBL" id="QXCT01000002">
    <property type="protein sequence ID" value="MDW9254245.1"/>
    <property type="molecule type" value="Genomic_DNA"/>
</dbReference>
<dbReference type="Proteomes" id="UP001272137">
    <property type="component" value="Unassembled WGS sequence"/>
</dbReference>
<dbReference type="AlphaFoldDB" id="A0AAW9CTE1"/>
<organism evidence="1 2">
    <name type="scientific">Burkholderia thailandensis</name>
    <dbReference type="NCBI Taxonomy" id="57975"/>
    <lineage>
        <taxon>Bacteria</taxon>
        <taxon>Pseudomonadati</taxon>
        <taxon>Pseudomonadota</taxon>
        <taxon>Betaproteobacteria</taxon>
        <taxon>Burkholderiales</taxon>
        <taxon>Burkholderiaceae</taxon>
        <taxon>Burkholderia</taxon>
        <taxon>pseudomallei group</taxon>
    </lineage>
</organism>
<evidence type="ECO:0000313" key="2">
    <source>
        <dbReference type="Proteomes" id="UP001272137"/>
    </source>
</evidence>
<proteinExistence type="predicted"/>
<evidence type="ECO:0000313" key="1">
    <source>
        <dbReference type="EMBL" id="MDW9254245.1"/>
    </source>
</evidence>
<comment type="caution">
    <text evidence="1">The sequence shown here is derived from an EMBL/GenBank/DDBJ whole genome shotgun (WGS) entry which is preliminary data.</text>
</comment>
<sequence>MFPTPYPSAGIAPHAYRRRRMIVSDLLDKSVSRKFNP</sequence>
<accession>A0AAW9CTE1</accession>
<name>A0AAW9CTE1_BURTH</name>
<gene>
    <name evidence="1" type="ORF">C7S16_3441</name>
</gene>
<protein>
    <submittedName>
        <fullName evidence="1">Uncharacterized protein</fullName>
    </submittedName>
</protein>